<name>H3GZ48_PHYRM</name>
<dbReference type="SUPFAM" id="SSF48371">
    <property type="entry name" value="ARM repeat"/>
    <property type="match status" value="1"/>
</dbReference>
<feature type="region of interest" description="Disordered" evidence="1">
    <location>
        <begin position="132"/>
        <end position="151"/>
    </location>
</feature>
<organism evidence="2 3">
    <name type="scientific">Phytophthora ramorum</name>
    <name type="common">Sudden oak death agent</name>
    <dbReference type="NCBI Taxonomy" id="164328"/>
    <lineage>
        <taxon>Eukaryota</taxon>
        <taxon>Sar</taxon>
        <taxon>Stramenopiles</taxon>
        <taxon>Oomycota</taxon>
        <taxon>Peronosporomycetes</taxon>
        <taxon>Peronosporales</taxon>
        <taxon>Peronosporaceae</taxon>
        <taxon>Phytophthora</taxon>
    </lineage>
</organism>
<dbReference type="InParanoid" id="H3GZ48"/>
<sequence>MPLRALLLRKGDADAELELALLQLWAANDPERPPLELLALDDKCWRRLGLLLFASNNSLVLALVAALERSTKTSDRLLRRVWRSQWRVHLREKVVDCHARLGREGRTDSVDLVASRLLQILGTSLRVTLASSHDDQLEDQPKGEHQDGGDEAPKVMEVVDLLLSLSTTVDRTPAVARAAAMELQSLLSLEPRALSGLITTHICRSAALQHYVAWLVRDDGSGDPAGYPPEREKQRNALERNSAASEKLGDQPGCDHVYIELLVAAAAVARPDASKRRGARSPVFDDTAGMLQICTLGIASSDSTIQYAALRLLCSLLVLDDASSVALSSAVRLSGVLISISWLLNHPVSHIAAMAATTLELTIRHSPLSDILRAIIEQGCVIIYRALLSTASSGAKKSAAQAAVAASCRSLLNWVTEEVAWQPGVVAASVQSIVSSTNILLQKNIVLTLQILAQRNAAIREALEDQDFRSDALVTAIQADDDAGLAVSLLSICLNCSDKCSTLKIEVFYHDNNDEQHEGEQTPDRADEDRTVLVRCADGELVNASAAALREHTNLLRGLKIEPHNQKEDCSAAITRTDKFQASTVEIFVDLLSKTQQEAVNALAELQSVPILHELLRLANATGSAKCWHVATSAICRLMTASNWLDILQFASTDVRHPTLVLRCIRFVLQLHSALGPRGDTGQLPHPEKQLQVDPVEQERVDLASALKTAAIQLSQELFVG</sequence>
<dbReference type="EnsemblProtists" id="Phyra83031">
    <property type="protein sequence ID" value="Phyra83031"/>
    <property type="gene ID" value="Phyra83031"/>
</dbReference>
<dbReference type="AlphaFoldDB" id="H3GZ48"/>
<dbReference type="HOGENOM" id="CLU_022108_0_0_1"/>
<dbReference type="VEuPathDB" id="FungiDB:KRP22_3948"/>
<dbReference type="Proteomes" id="UP000005238">
    <property type="component" value="Unassembled WGS sequence"/>
</dbReference>
<feature type="region of interest" description="Disordered" evidence="1">
    <location>
        <begin position="222"/>
        <end position="249"/>
    </location>
</feature>
<proteinExistence type="predicted"/>
<accession>H3GZ48</accession>
<evidence type="ECO:0000313" key="3">
    <source>
        <dbReference type="Proteomes" id="UP000005238"/>
    </source>
</evidence>
<protein>
    <submittedName>
        <fullName evidence="2">Uncharacterized protein</fullName>
    </submittedName>
</protein>
<dbReference type="InterPro" id="IPR016024">
    <property type="entry name" value="ARM-type_fold"/>
</dbReference>
<evidence type="ECO:0000256" key="1">
    <source>
        <dbReference type="SAM" id="MobiDB-lite"/>
    </source>
</evidence>
<dbReference type="EMBL" id="DS566078">
    <property type="status" value="NOT_ANNOTATED_CDS"/>
    <property type="molecule type" value="Genomic_DNA"/>
</dbReference>
<keyword evidence="3" id="KW-1185">Reference proteome</keyword>
<feature type="compositionally biased region" description="Basic and acidic residues" evidence="1">
    <location>
        <begin position="229"/>
        <end position="238"/>
    </location>
</feature>
<dbReference type="OMA" id="GSAKCWH"/>
<dbReference type="eggNOG" id="ENOG502SKA4">
    <property type="taxonomic scope" value="Eukaryota"/>
</dbReference>
<evidence type="ECO:0000313" key="2">
    <source>
        <dbReference type="EnsemblProtists" id="Phyra83031"/>
    </source>
</evidence>
<reference evidence="2" key="2">
    <citation type="submission" date="2015-06" db="UniProtKB">
        <authorList>
            <consortium name="EnsemblProtists"/>
        </authorList>
    </citation>
    <scope>IDENTIFICATION</scope>
    <source>
        <strain evidence="2">Pr102</strain>
    </source>
</reference>
<dbReference type="VEuPathDB" id="FungiDB:KRP23_12944"/>
<reference evidence="3" key="1">
    <citation type="journal article" date="2006" name="Science">
        <title>Phytophthora genome sequences uncover evolutionary origins and mechanisms of pathogenesis.</title>
        <authorList>
            <person name="Tyler B.M."/>
            <person name="Tripathy S."/>
            <person name="Zhang X."/>
            <person name="Dehal P."/>
            <person name="Jiang R.H."/>
            <person name="Aerts A."/>
            <person name="Arredondo F.D."/>
            <person name="Baxter L."/>
            <person name="Bensasson D."/>
            <person name="Beynon J.L."/>
            <person name="Chapman J."/>
            <person name="Damasceno C.M."/>
            <person name="Dorrance A.E."/>
            <person name="Dou D."/>
            <person name="Dickerman A.W."/>
            <person name="Dubchak I.L."/>
            <person name="Garbelotto M."/>
            <person name="Gijzen M."/>
            <person name="Gordon S.G."/>
            <person name="Govers F."/>
            <person name="Grunwald N.J."/>
            <person name="Huang W."/>
            <person name="Ivors K.L."/>
            <person name="Jones R.W."/>
            <person name="Kamoun S."/>
            <person name="Krampis K."/>
            <person name="Lamour K.H."/>
            <person name="Lee M.K."/>
            <person name="McDonald W.H."/>
            <person name="Medina M."/>
            <person name="Meijer H.J."/>
            <person name="Nordberg E.K."/>
            <person name="Maclean D.J."/>
            <person name="Ospina-Giraldo M.D."/>
            <person name="Morris P.F."/>
            <person name="Phuntumart V."/>
            <person name="Putnam N.H."/>
            <person name="Rash S."/>
            <person name="Rose J.K."/>
            <person name="Sakihama Y."/>
            <person name="Salamov A.A."/>
            <person name="Savidor A."/>
            <person name="Scheuring C.F."/>
            <person name="Smith B.M."/>
            <person name="Sobral B.W."/>
            <person name="Terry A."/>
            <person name="Torto-Alalibo T.A."/>
            <person name="Win J."/>
            <person name="Xu Z."/>
            <person name="Zhang H."/>
            <person name="Grigoriev I.V."/>
            <person name="Rokhsar D.S."/>
            <person name="Boore J.L."/>
        </authorList>
    </citation>
    <scope>NUCLEOTIDE SEQUENCE [LARGE SCALE GENOMIC DNA]</scope>
    <source>
        <strain evidence="3">Pr102</strain>
    </source>
</reference>